<dbReference type="KEGG" id="bfc:BacF7301_22835"/>
<dbReference type="InterPro" id="IPR000531">
    <property type="entry name" value="Beta-barrel_TonB"/>
</dbReference>
<keyword evidence="4 6" id="KW-0472">Membrane</keyword>
<dbReference type="Proteomes" id="UP000501780">
    <property type="component" value="Chromosome"/>
</dbReference>
<dbReference type="GO" id="GO:0009279">
    <property type="term" value="C:cell outer membrane"/>
    <property type="evidence" value="ECO:0007669"/>
    <property type="project" value="UniProtKB-SubCell"/>
</dbReference>
<reference evidence="9 10" key="1">
    <citation type="submission" date="2020-03" db="EMBL/GenBank/DDBJ databases">
        <title>Genomic analysis of Bacteroides faecium CBA7301.</title>
        <authorList>
            <person name="Kim J."/>
            <person name="Roh S.W."/>
        </authorList>
    </citation>
    <scope>NUCLEOTIDE SEQUENCE [LARGE SCALE GENOMIC DNA]</scope>
    <source>
        <strain evidence="9 10">CBA7301</strain>
    </source>
</reference>
<keyword evidence="7" id="KW-0798">TonB box</keyword>
<evidence type="ECO:0000256" key="1">
    <source>
        <dbReference type="ARBA" id="ARBA00022448"/>
    </source>
</evidence>
<dbReference type="SUPFAM" id="SSF49464">
    <property type="entry name" value="Carboxypeptidase regulatory domain-like"/>
    <property type="match status" value="1"/>
</dbReference>
<keyword evidence="2" id="KW-0406">Ion transport</keyword>
<dbReference type="InterPro" id="IPR039426">
    <property type="entry name" value="TonB-dep_rcpt-like"/>
</dbReference>
<dbReference type="RefSeq" id="WP_167966455.1">
    <property type="nucleotide sequence ID" value="NZ_CP050831.1"/>
</dbReference>
<dbReference type="InterPro" id="IPR012910">
    <property type="entry name" value="Plug_dom"/>
</dbReference>
<name>A0A6H0KTM3_9BACE</name>
<keyword evidence="6" id="KW-1134">Transmembrane beta strand</keyword>
<keyword evidence="6" id="KW-0812">Transmembrane</keyword>
<evidence type="ECO:0000313" key="9">
    <source>
        <dbReference type="EMBL" id="QIU96814.1"/>
    </source>
</evidence>
<dbReference type="InterPro" id="IPR023996">
    <property type="entry name" value="TonB-dep_OMP_SusC/RagA"/>
</dbReference>
<dbReference type="Gene3D" id="2.60.40.1120">
    <property type="entry name" value="Carboxypeptidase-like, regulatory domain"/>
    <property type="match status" value="1"/>
</dbReference>
<evidence type="ECO:0000256" key="6">
    <source>
        <dbReference type="PROSITE-ProRule" id="PRU01360"/>
    </source>
</evidence>
<dbReference type="InterPro" id="IPR037066">
    <property type="entry name" value="Plug_dom_sf"/>
</dbReference>
<dbReference type="InterPro" id="IPR023997">
    <property type="entry name" value="TonB-dep_OMP_SusC/RagA_CS"/>
</dbReference>
<dbReference type="Pfam" id="PF00593">
    <property type="entry name" value="TonB_dep_Rec_b-barrel"/>
    <property type="match status" value="1"/>
</dbReference>
<dbReference type="NCBIfam" id="TIGR04057">
    <property type="entry name" value="SusC_RagA_signa"/>
    <property type="match status" value="1"/>
</dbReference>
<keyword evidence="2" id="KW-0410">Iron transport</keyword>
<dbReference type="PROSITE" id="PS52016">
    <property type="entry name" value="TONB_DEPENDENT_REC_3"/>
    <property type="match status" value="1"/>
</dbReference>
<dbReference type="InterPro" id="IPR011662">
    <property type="entry name" value="Secretin/TonB_short_N"/>
</dbReference>
<dbReference type="InterPro" id="IPR008969">
    <property type="entry name" value="CarboxyPept-like_regulatory"/>
</dbReference>
<sequence>MKKNNYVQQLWVDNPVFALWRKIPLSMRLLFAFCFCFVGLLCANDSYAQRTMINVKAQNLTVKEVLSQIEAQSDFSFFYNDSHVDLNRRVSVLTERNNIFNILNEVFKNTNVKYVVHNKKIILSTEIPEVSSVKQTTVQIKGKVSDMFGDPVIGATVMEDGTQNGTITDLDGNFILNVASSNATVTVSYVGYISQTAKVHTGKPLLITLKEDTKSLDEIVVVGFGTQKKVNLTGSVSTVNAEDLLSRPVSNVSQALQGLVPGMNFSYASDGNGGEIGADMKVNIRGAGTIGDGSNASPLILIDGMEGNMNMLNPNDIESISVLKDAAASSIYGSRAPFGVVLITTKKGKAGKVNVNYNNSFRWSEAINLPEVADSYTYAKYFNKMQLNDGKTAVQFDDTRLQAIKDYASGVITTTTQPNRNTPTIWDWIGNTDTDWYDVVFGGTAFSQEHSLSVSGGTEKIQYYFSGNYMGQEGMVAIRRDKLQRYSVTSKINAQLYPWLSMNYNMKYMRKDYTKPTAMTDNTLYHNIAKRWPLEPTVDPNGYPMGNTIIRPILYGGDSDSQTDWLYQQFQVVIEPIKDWKIFGEINYKVVDAFSHTDYLKVPQMNVAGEPYSGDTWKTSKVTEGAERTNYFNANVYSEYSRTFVEAHHLKAMVGFQAETNKWRQLQASKLDLISESVPNINAATGESTIDKSKLNHWATAGFFGRLNYDYKERYLFEMNLRYDGTSRFARDKRWNLFPSFSAGWNVAREAFMEPCSNIINTLKIRGSWGELGNQNTENLYPYIQLMKFIAQDPDSHWLINDARPNTANAPDLISALLGWETMRSWNIGFDLGMLNNRLTVSFDWFNRKTINMVGPAPELPVTLGANVPKMNNADMQSTGFELDLGWRDNIRDFNYGVHLLLSDDRQKILKYPNTTGKIDTWYVGKYNGDIWGFETIGIAKSQEEMDAHLASLPEGGQDAMGSKWGAGDIMYRDLNGDGKISEGATLDDPGDKKIIGNSSPRLKFGLDLNASWKGFDVRLFFQGVAKRDAWLNDNMFWGATGGIWSSACFTSHLDFFREEADDFWSANKDAYFPRILVDNYAKNQKVQTGYLQNAAYVRLKNLQIGYTIPAHITRKIGVSNLRVFFSGENLFTLTGLPDGFDPETINTGYGAKDGSSKSGKTYPLSRTFSTGFSVNF</sequence>
<keyword evidence="5 6" id="KW-0998">Cell outer membrane</keyword>
<dbReference type="SUPFAM" id="SSF56935">
    <property type="entry name" value="Porins"/>
    <property type="match status" value="1"/>
</dbReference>
<dbReference type="AlphaFoldDB" id="A0A6H0KTM3"/>
<keyword evidence="10" id="KW-1185">Reference proteome</keyword>
<dbReference type="EMBL" id="CP050831">
    <property type="protein sequence ID" value="QIU96814.1"/>
    <property type="molecule type" value="Genomic_DNA"/>
</dbReference>
<feature type="domain" description="Secretin/TonB short N-terminal" evidence="8">
    <location>
        <begin position="75"/>
        <end position="126"/>
    </location>
</feature>
<evidence type="ECO:0000313" key="10">
    <source>
        <dbReference type="Proteomes" id="UP000501780"/>
    </source>
</evidence>
<organism evidence="9 10">
    <name type="scientific">Bacteroides faecium</name>
    <dbReference type="NCBI Taxonomy" id="2715212"/>
    <lineage>
        <taxon>Bacteria</taxon>
        <taxon>Pseudomonadati</taxon>
        <taxon>Bacteroidota</taxon>
        <taxon>Bacteroidia</taxon>
        <taxon>Bacteroidales</taxon>
        <taxon>Bacteroidaceae</taxon>
        <taxon>Bacteroides</taxon>
    </lineage>
</organism>
<evidence type="ECO:0000256" key="3">
    <source>
        <dbReference type="ARBA" id="ARBA00023004"/>
    </source>
</evidence>
<evidence type="ECO:0000256" key="7">
    <source>
        <dbReference type="RuleBase" id="RU003357"/>
    </source>
</evidence>
<accession>A0A6H0KTM3</accession>
<dbReference type="Pfam" id="PF13715">
    <property type="entry name" value="CarbopepD_reg_2"/>
    <property type="match status" value="1"/>
</dbReference>
<comment type="subcellular location">
    <subcellularLocation>
        <location evidence="6">Cell outer membrane</location>
        <topology evidence="6">Multi-pass membrane protein</topology>
    </subcellularLocation>
</comment>
<keyword evidence="9" id="KW-0675">Receptor</keyword>
<gene>
    <name evidence="9" type="ORF">BacF7301_22835</name>
</gene>
<dbReference type="Gene3D" id="2.170.130.10">
    <property type="entry name" value="TonB-dependent receptor, plug domain"/>
    <property type="match status" value="1"/>
</dbReference>
<evidence type="ECO:0000256" key="4">
    <source>
        <dbReference type="ARBA" id="ARBA00023136"/>
    </source>
</evidence>
<keyword evidence="1 6" id="KW-0813">Transport</keyword>
<dbReference type="SMART" id="SM00965">
    <property type="entry name" value="STN"/>
    <property type="match status" value="1"/>
</dbReference>
<evidence type="ECO:0000256" key="5">
    <source>
        <dbReference type="ARBA" id="ARBA00023237"/>
    </source>
</evidence>
<dbReference type="GO" id="GO:0006826">
    <property type="term" value="P:iron ion transport"/>
    <property type="evidence" value="ECO:0007669"/>
    <property type="project" value="UniProtKB-KW"/>
</dbReference>
<keyword evidence="3" id="KW-0408">Iron</keyword>
<protein>
    <submittedName>
        <fullName evidence="9">TonB-dependent receptor</fullName>
    </submittedName>
</protein>
<dbReference type="NCBIfam" id="TIGR04056">
    <property type="entry name" value="OMP_RagA_SusC"/>
    <property type="match status" value="1"/>
</dbReference>
<comment type="similarity">
    <text evidence="6 7">Belongs to the TonB-dependent receptor family.</text>
</comment>
<proteinExistence type="inferred from homology"/>
<evidence type="ECO:0000256" key="2">
    <source>
        <dbReference type="ARBA" id="ARBA00022496"/>
    </source>
</evidence>
<dbReference type="Pfam" id="PF07715">
    <property type="entry name" value="Plug"/>
    <property type="match status" value="1"/>
</dbReference>
<evidence type="ECO:0000259" key="8">
    <source>
        <dbReference type="SMART" id="SM00965"/>
    </source>
</evidence>